<keyword evidence="4" id="KW-0808">Transferase</keyword>
<dbReference type="Pfam" id="PF11761">
    <property type="entry name" value="CbiG_mid"/>
    <property type="match status" value="1"/>
</dbReference>
<dbReference type="InterPro" id="IPR021744">
    <property type="entry name" value="CbiG_N"/>
</dbReference>
<dbReference type="SUPFAM" id="SSF159664">
    <property type="entry name" value="CobE/GbiG C-terminal domain-like"/>
    <property type="match status" value="1"/>
</dbReference>
<comment type="caution">
    <text evidence="4">The sequence shown here is derived from an EMBL/GenBank/DDBJ whole genome shotgun (WGS) entry which is preliminary data.</text>
</comment>
<feature type="domain" description="Cobalamin biosynthesis central region" evidence="3">
    <location>
        <begin position="143"/>
        <end position="242"/>
    </location>
</feature>
<dbReference type="PANTHER" id="PTHR37477:SF1">
    <property type="entry name" value="COBALT-PRECORRIN-5A HYDROLASE"/>
    <property type="match status" value="1"/>
</dbReference>
<name>A0A412YZJ9_9FIRM</name>
<dbReference type="InterPro" id="IPR052553">
    <property type="entry name" value="CbiG_hydrolase"/>
</dbReference>
<keyword evidence="4" id="KW-0489">Methyltransferase</keyword>
<accession>A0A412YZJ9</accession>
<feature type="domain" description="CobE/GbiG C-terminal" evidence="1">
    <location>
        <begin position="258"/>
        <end position="373"/>
    </location>
</feature>
<evidence type="ECO:0000313" key="4">
    <source>
        <dbReference type="EMBL" id="RGV73087.1"/>
    </source>
</evidence>
<dbReference type="InterPro" id="IPR021745">
    <property type="entry name" value="CbiG_mid"/>
</dbReference>
<dbReference type="InterPro" id="IPR002750">
    <property type="entry name" value="CobE/GbiG_C"/>
</dbReference>
<organism evidence="4 5">
    <name type="scientific">Enterocloster bolteae</name>
    <dbReference type="NCBI Taxonomy" id="208479"/>
    <lineage>
        <taxon>Bacteria</taxon>
        <taxon>Bacillati</taxon>
        <taxon>Bacillota</taxon>
        <taxon>Clostridia</taxon>
        <taxon>Lachnospirales</taxon>
        <taxon>Lachnospiraceae</taxon>
        <taxon>Enterocloster</taxon>
    </lineage>
</organism>
<dbReference type="GO" id="GO:0008168">
    <property type="term" value="F:methyltransferase activity"/>
    <property type="evidence" value="ECO:0007669"/>
    <property type="project" value="UniProtKB-KW"/>
</dbReference>
<sequence length="389" mass="41986">MKIGMICFTARGTAICRLLCRRFRDTGTECTGYVPQRFWKPEWEAEGIKPQDKSLSEWTGSMFGQKRALVFIGAAGIAVRAIAPFVRDKMTDPPVVAVDEAGHFCIPLLSGHVGGANELAERMACWLQGIPVITTATDINGIFAVDVFAARRGLCITDRKKAKEISACLLDGGKVGFFCDSECRRAEGASGAGTTKNGSSGRGAENVGDGTEGICRHNICMNRVCRHNIWITFRNSERPSHSPDREAVFLRLVPKVAVVGVGCRKGTPPDILEGCVLEALERGGIDPAAVKALSTIDIKAGEEAVTRLARRYGWELRTFTSRELLAVEGEFQESDFVRSAVGVGNVCERSCTARGGRLLIHKQAGKGVTVAAAIEPVAGKLDIEKCSWI</sequence>
<proteinExistence type="predicted"/>
<dbReference type="Gene3D" id="3.40.50.11220">
    <property type="match status" value="1"/>
</dbReference>
<dbReference type="AlphaFoldDB" id="A0A412YZJ9"/>
<feature type="domain" description="Cobalamin synthesis G N-terminal" evidence="2">
    <location>
        <begin position="58"/>
        <end position="138"/>
    </location>
</feature>
<dbReference type="GO" id="GO:0009236">
    <property type="term" value="P:cobalamin biosynthetic process"/>
    <property type="evidence" value="ECO:0007669"/>
    <property type="project" value="InterPro"/>
</dbReference>
<dbReference type="RefSeq" id="WP_118019347.1">
    <property type="nucleotide sequence ID" value="NZ_CAUHGS010000004.1"/>
</dbReference>
<evidence type="ECO:0000259" key="1">
    <source>
        <dbReference type="Pfam" id="PF01890"/>
    </source>
</evidence>
<dbReference type="PANTHER" id="PTHR37477">
    <property type="entry name" value="COBALT-PRECORRIN-5A HYDROLASE"/>
    <property type="match status" value="1"/>
</dbReference>
<evidence type="ECO:0000313" key="5">
    <source>
        <dbReference type="Proteomes" id="UP000284543"/>
    </source>
</evidence>
<dbReference type="InterPro" id="IPR038029">
    <property type="entry name" value="GbiG_N_sf"/>
</dbReference>
<dbReference type="Proteomes" id="UP000284543">
    <property type="component" value="Unassembled WGS sequence"/>
</dbReference>
<dbReference type="Gene3D" id="3.30.420.180">
    <property type="entry name" value="CobE/GbiG C-terminal domain"/>
    <property type="match status" value="1"/>
</dbReference>
<dbReference type="Pfam" id="PF11760">
    <property type="entry name" value="CbiG_N"/>
    <property type="match status" value="1"/>
</dbReference>
<evidence type="ECO:0000259" key="3">
    <source>
        <dbReference type="Pfam" id="PF11761"/>
    </source>
</evidence>
<evidence type="ECO:0000259" key="2">
    <source>
        <dbReference type="Pfam" id="PF11760"/>
    </source>
</evidence>
<protein>
    <submittedName>
        <fullName evidence="4">Precorrin-4 C(11)-methyltransferase</fullName>
    </submittedName>
</protein>
<dbReference type="GO" id="GO:0032259">
    <property type="term" value="P:methylation"/>
    <property type="evidence" value="ECO:0007669"/>
    <property type="project" value="UniProtKB-KW"/>
</dbReference>
<dbReference type="InterPro" id="IPR036518">
    <property type="entry name" value="CobE/GbiG_C_sf"/>
</dbReference>
<dbReference type="SUPFAM" id="SSF159672">
    <property type="entry name" value="CbiG N-terminal domain-like"/>
    <property type="match status" value="1"/>
</dbReference>
<dbReference type="Pfam" id="PF01890">
    <property type="entry name" value="CbiG_C"/>
    <property type="match status" value="1"/>
</dbReference>
<gene>
    <name evidence="4" type="ORF">DWW02_22015</name>
</gene>
<dbReference type="EMBL" id="QRZM01000011">
    <property type="protein sequence ID" value="RGV73087.1"/>
    <property type="molecule type" value="Genomic_DNA"/>
</dbReference>
<reference evidence="4 5" key="1">
    <citation type="submission" date="2018-08" db="EMBL/GenBank/DDBJ databases">
        <title>A genome reference for cultivated species of the human gut microbiota.</title>
        <authorList>
            <person name="Zou Y."/>
            <person name="Xue W."/>
            <person name="Luo G."/>
        </authorList>
    </citation>
    <scope>NUCLEOTIDE SEQUENCE [LARGE SCALE GENOMIC DNA]</scope>
    <source>
        <strain evidence="4 5">AF14-18</strain>
    </source>
</reference>